<keyword evidence="2" id="KW-0378">Hydrolase</keyword>
<evidence type="ECO:0000256" key="3">
    <source>
        <dbReference type="ARBA" id="ARBA00022840"/>
    </source>
</evidence>
<dbReference type="GO" id="GO:0005634">
    <property type="term" value="C:nucleus"/>
    <property type="evidence" value="ECO:0007669"/>
    <property type="project" value="TreeGrafter"/>
</dbReference>
<dbReference type="PANTHER" id="PTHR45626">
    <property type="entry name" value="TRANSCRIPTION TERMINATION FACTOR 2-RELATED"/>
    <property type="match status" value="1"/>
</dbReference>
<dbReference type="CDD" id="cd18793">
    <property type="entry name" value="SF2_C_SNF"/>
    <property type="match status" value="1"/>
</dbReference>
<dbReference type="GO" id="GO:0008094">
    <property type="term" value="F:ATP-dependent activity, acting on DNA"/>
    <property type="evidence" value="ECO:0007669"/>
    <property type="project" value="TreeGrafter"/>
</dbReference>
<dbReference type="GO" id="GO:0005524">
    <property type="term" value="F:ATP binding"/>
    <property type="evidence" value="ECO:0007669"/>
    <property type="project" value="UniProtKB-KW"/>
</dbReference>
<dbReference type="STRING" id="1042311.A0A2T3Z0H9"/>
<dbReference type="OrthoDB" id="448448at2759"/>
<dbReference type="GO" id="GO:0016787">
    <property type="term" value="F:hydrolase activity"/>
    <property type="evidence" value="ECO:0007669"/>
    <property type="project" value="UniProtKB-KW"/>
</dbReference>
<keyword evidence="7" id="KW-1185">Reference proteome</keyword>
<dbReference type="GO" id="GO:0006281">
    <property type="term" value="P:DNA repair"/>
    <property type="evidence" value="ECO:0007669"/>
    <property type="project" value="TreeGrafter"/>
</dbReference>
<proteinExistence type="predicted"/>
<keyword evidence="1" id="KW-0547">Nucleotide-binding</keyword>
<accession>A0A2T3Z0H9</accession>
<dbReference type="PANTHER" id="PTHR45626:SF22">
    <property type="entry name" value="DNA REPAIR PROTEIN RAD5"/>
    <property type="match status" value="1"/>
</dbReference>
<dbReference type="EMBL" id="KZ679266">
    <property type="protein sequence ID" value="PTB38297.1"/>
    <property type="molecule type" value="Genomic_DNA"/>
</dbReference>
<evidence type="ECO:0000259" key="5">
    <source>
        <dbReference type="PROSITE" id="PS51192"/>
    </source>
</evidence>
<dbReference type="InterPro" id="IPR000330">
    <property type="entry name" value="SNF2_N"/>
</dbReference>
<dbReference type="Gene3D" id="3.40.50.300">
    <property type="entry name" value="P-loop containing nucleotide triphosphate hydrolases"/>
    <property type="match status" value="1"/>
</dbReference>
<evidence type="ECO:0000256" key="1">
    <source>
        <dbReference type="ARBA" id="ARBA00022741"/>
    </source>
</evidence>
<dbReference type="CDD" id="cd18008">
    <property type="entry name" value="DEXDc_SHPRH-like"/>
    <property type="match status" value="1"/>
</dbReference>
<organism evidence="6 7">
    <name type="scientific">Trichoderma asperellum (strain ATCC 204424 / CBS 433.97 / NBRC 101777)</name>
    <dbReference type="NCBI Taxonomy" id="1042311"/>
    <lineage>
        <taxon>Eukaryota</taxon>
        <taxon>Fungi</taxon>
        <taxon>Dikarya</taxon>
        <taxon>Ascomycota</taxon>
        <taxon>Pezizomycotina</taxon>
        <taxon>Sordariomycetes</taxon>
        <taxon>Hypocreomycetidae</taxon>
        <taxon>Hypocreales</taxon>
        <taxon>Hypocreaceae</taxon>
        <taxon>Trichoderma</taxon>
    </lineage>
</organism>
<feature type="domain" description="Helicase ATP-binding" evidence="5">
    <location>
        <begin position="291"/>
        <end position="470"/>
    </location>
</feature>
<reference evidence="6 7" key="1">
    <citation type="submission" date="2016-07" db="EMBL/GenBank/DDBJ databases">
        <title>Multiple horizontal gene transfer events from other fungi enriched the ability of initially mycotrophic Trichoderma (Ascomycota) to feed on dead plant biomass.</title>
        <authorList>
            <consortium name="DOE Joint Genome Institute"/>
            <person name="Aerts A."/>
            <person name="Atanasova L."/>
            <person name="Chenthamara K."/>
            <person name="Zhang J."/>
            <person name="Grujic M."/>
            <person name="Henrissat B."/>
            <person name="Kuo A."/>
            <person name="Salamov A."/>
            <person name="Lipzen A."/>
            <person name="Labutti K."/>
            <person name="Barry K."/>
            <person name="Miao Y."/>
            <person name="Rahimi M.J."/>
            <person name="Shen Q."/>
            <person name="Grigoriev I.V."/>
            <person name="Kubicek C.P."/>
            <person name="Druzhinina I.S."/>
        </authorList>
    </citation>
    <scope>NUCLEOTIDE SEQUENCE [LARGE SCALE GENOMIC DNA]</scope>
    <source>
        <strain evidence="6 7">CBS 433.97</strain>
    </source>
</reference>
<dbReference type="Proteomes" id="UP000240493">
    <property type="component" value="Unassembled WGS sequence"/>
</dbReference>
<dbReference type="Pfam" id="PF00176">
    <property type="entry name" value="SNF2-rel_dom"/>
    <property type="match status" value="1"/>
</dbReference>
<dbReference type="InterPro" id="IPR014001">
    <property type="entry name" value="Helicase_ATP-bd"/>
</dbReference>
<dbReference type="SUPFAM" id="SSF52540">
    <property type="entry name" value="P-loop containing nucleoside triphosphate hydrolases"/>
    <property type="match status" value="2"/>
</dbReference>
<dbReference type="Gene3D" id="3.40.50.10810">
    <property type="entry name" value="Tandem AAA-ATPase domain"/>
    <property type="match status" value="1"/>
</dbReference>
<dbReference type="SMART" id="SM00487">
    <property type="entry name" value="DEXDc"/>
    <property type="match status" value="1"/>
</dbReference>
<dbReference type="PROSITE" id="PS51192">
    <property type="entry name" value="HELICASE_ATP_BIND_1"/>
    <property type="match status" value="1"/>
</dbReference>
<gene>
    <name evidence="6" type="ORF">M441DRAFT_71748</name>
</gene>
<sequence length="812" mass="91416">MSTKRRRLNPPEASGYHAIDTTDPEAKIGDPISQNGPYESPEEIVCFGEITGILSKCRSGPAAPNANGASFQAKLESCERFVSADNDSFIGKIDPDYTHLTHLLQNEAEIDLQLICTVDFSRSSGAGKRISSRFPIPEIPCSISIIIYGPLKMLTDIGNFFQTCDIYLQDPSDCNRNVRYCNPHRLSSINLNTCPWTSELKSNLSKTVEIKPVPPLPELLDVLQSSEKLREAMQPDAIRTPLERHQKQALTFMHQRELGWALDGSRPDLWEYMENGQRHWFANRVSDAYQDEEPEEFSGGIIADPMGLGKTLTMISLVASDAQLHEAATDGDDVITSATTLIIVPPPLLGTWEEQLSEHVNPGSLNWCRHHGKTKLAKDISYNGISIVLTTYHTVSAEWKSHKKHSSSILFSTRWRRVILDEAHFIRNSSSHLTRATCALNAAARWAVTGTPIQNRLSDLTTLLSFLKVYPYSDRKKFDADITNLWKEGNTDEALKRLKRLAACLILRRPQNTIQLPLRRDLQCAVEFTEAERAIYEEIRNKTITHIDDMLYESSDHARSPEYINVLQQIEAMRMVCNLGLHYHDRRGLGASRQNKSDSWVTAAQQTFDLQREIGGMQCRYCFAATDTYNSLLNGTQSQQTLQLSKCLQLICSDCTSMSRPIDCGHNPSCSFAPVHLNIDSLEETSISLNLFEYMASLPQVLKYPPKVTALVTQLKALPPGVKRLTLTVASYAFLMEPHWNPTLEDQALARIYRLGQRNEVTTVRFYVRDSFQQRVMDVQKSKREIAAVLLQPRDSGVGTGLSTLQELRSLL</sequence>
<evidence type="ECO:0000313" key="7">
    <source>
        <dbReference type="Proteomes" id="UP000240493"/>
    </source>
</evidence>
<feature type="region of interest" description="Disordered" evidence="4">
    <location>
        <begin position="1"/>
        <end position="35"/>
    </location>
</feature>
<evidence type="ECO:0000313" key="6">
    <source>
        <dbReference type="EMBL" id="PTB38297.1"/>
    </source>
</evidence>
<dbReference type="AlphaFoldDB" id="A0A2T3Z0H9"/>
<dbReference type="InterPro" id="IPR049730">
    <property type="entry name" value="SNF2/RAD54-like_C"/>
</dbReference>
<keyword evidence="3" id="KW-0067">ATP-binding</keyword>
<name>A0A2T3Z0H9_TRIA4</name>
<evidence type="ECO:0000256" key="2">
    <source>
        <dbReference type="ARBA" id="ARBA00022801"/>
    </source>
</evidence>
<dbReference type="InterPro" id="IPR027417">
    <property type="entry name" value="P-loop_NTPase"/>
</dbReference>
<protein>
    <recommendedName>
        <fullName evidence="5">Helicase ATP-binding domain-containing protein</fullName>
    </recommendedName>
</protein>
<dbReference type="InterPro" id="IPR050628">
    <property type="entry name" value="SNF2_RAD54_helicase_TF"/>
</dbReference>
<dbReference type="InterPro" id="IPR038718">
    <property type="entry name" value="SNF2-like_sf"/>
</dbReference>
<evidence type="ECO:0000256" key="4">
    <source>
        <dbReference type="SAM" id="MobiDB-lite"/>
    </source>
</evidence>